<dbReference type="InterPro" id="IPR051133">
    <property type="entry name" value="Adapter_Engulfment-Domain"/>
</dbReference>
<accession>A0ABQ9FDW3</accession>
<feature type="compositionally biased region" description="Polar residues" evidence="1">
    <location>
        <begin position="186"/>
        <end position="221"/>
    </location>
</feature>
<feature type="region of interest" description="Disordered" evidence="1">
    <location>
        <begin position="1"/>
        <end position="31"/>
    </location>
</feature>
<dbReference type="Pfam" id="PF00640">
    <property type="entry name" value="PID"/>
    <property type="match status" value="1"/>
</dbReference>
<dbReference type="PANTHER" id="PTHR11232:SF74">
    <property type="entry name" value="PTB DOMAIN-CONTAINING ADAPTER PROTEIN CED-6-LIKE PROTEIN"/>
    <property type="match status" value="1"/>
</dbReference>
<evidence type="ECO:0000259" key="2">
    <source>
        <dbReference type="PROSITE" id="PS01179"/>
    </source>
</evidence>
<keyword evidence="4" id="KW-1185">Reference proteome</keyword>
<dbReference type="InterPro" id="IPR006020">
    <property type="entry name" value="PTB/PI_dom"/>
</dbReference>
<dbReference type="SUPFAM" id="SSF50729">
    <property type="entry name" value="PH domain-like"/>
    <property type="match status" value="1"/>
</dbReference>
<dbReference type="CDD" id="cd13159">
    <property type="entry name" value="PTB_LDLRAP-mammal-like"/>
    <property type="match status" value="1"/>
</dbReference>
<dbReference type="Proteomes" id="UP001217089">
    <property type="component" value="Unassembled WGS sequence"/>
</dbReference>
<evidence type="ECO:0000256" key="1">
    <source>
        <dbReference type="SAM" id="MobiDB-lite"/>
    </source>
</evidence>
<protein>
    <recommendedName>
        <fullName evidence="2">PID domain-containing protein</fullName>
    </recommendedName>
</protein>
<proteinExistence type="predicted"/>
<feature type="domain" description="PID" evidence="2">
    <location>
        <begin position="42"/>
        <end position="173"/>
    </location>
</feature>
<comment type="caution">
    <text evidence="3">The sequence shown here is derived from an EMBL/GenBank/DDBJ whole genome shotgun (WGS) entry which is preliminary data.</text>
</comment>
<organism evidence="3 4">
    <name type="scientific">Tegillarca granosa</name>
    <name type="common">Malaysian cockle</name>
    <name type="synonym">Anadara granosa</name>
    <dbReference type="NCBI Taxonomy" id="220873"/>
    <lineage>
        <taxon>Eukaryota</taxon>
        <taxon>Metazoa</taxon>
        <taxon>Spiralia</taxon>
        <taxon>Lophotrochozoa</taxon>
        <taxon>Mollusca</taxon>
        <taxon>Bivalvia</taxon>
        <taxon>Autobranchia</taxon>
        <taxon>Pteriomorphia</taxon>
        <taxon>Arcoida</taxon>
        <taxon>Arcoidea</taxon>
        <taxon>Arcidae</taxon>
        <taxon>Tegillarca</taxon>
    </lineage>
</organism>
<sequence>MEVLRRAMRKSPNLFREQSNKKSRHTKLGEGWSENKEAVNEGITFYMKYIGQTLVEEANDGESYGDGASAKAVQNIISMAKAMGKKLKKVSVTISPHGIKISDMVSKELIDDITIYRISFCSADKTHDKVFTFMARNTVNETMVCHAFLCAKRKIAQAVTLTVSKAFELAQERCNAAESNRRLSESLKQSNEQSKPKTNVLENNNNASHPSKNRPRNSSDPAIQIPKLTSPHSNASISSEPCYNWQNFDDEENLDDDFSRLAENRIQTKCSLLFSTDLRQEDLDDSVTQYLDSNKCLEEFSRTKSMEDLLCL</sequence>
<dbReference type="InterPro" id="IPR011993">
    <property type="entry name" value="PH-like_dom_sf"/>
</dbReference>
<dbReference type="SMART" id="SM00462">
    <property type="entry name" value="PTB"/>
    <property type="match status" value="1"/>
</dbReference>
<gene>
    <name evidence="3" type="ORF">KUTeg_007663</name>
</gene>
<dbReference type="Gene3D" id="2.30.29.30">
    <property type="entry name" value="Pleckstrin-homology domain (PH domain)/Phosphotyrosine-binding domain (PTB)"/>
    <property type="match status" value="1"/>
</dbReference>
<dbReference type="EMBL" id="JARBDR010000337">
    <property type="protein sequence ID" value="KAJ8315513.1"/>
    <property type="molecule type" value="Genomic_DNA"/>
</dbReference>
<feature type="region of interest" description="Disordered" evidence="1">
    <location>
        <begin position="178"/>
        <end position="237"/>
    </location>
</feature>
<evidence type="ECO:0000313" key="3">
    <source>
        <dbReference type="EMBL" id="KAJ8315513.1"/>
    </source>
</evidence>
<reference evidence="3 4" key="1">
    <citation type="submission" date="2022-12" db="EMBL/GenBank/DDBJ databases">
        <title>Chromosome-level genome of Tegillarca granosa.</title>
        <authorList>
            <person name="Kim J."/>
        </authorList>
    </citation>
    <scope>NUCLEOTIDE SEQUENCE [LARGE SCALE GENOMIC DNA]</scope>
    <source>
        <strain evidence="3">Teg-2019</strain>
        <tissue evidence="3">Adductor muscle</tissue>
    </source>
</reference>
<evidence type="ECO:0000313" key="4">
    <source>
        <dbReference type="Proteomes" id="UP001217089"/>
    </source>
</evidence>
<name>A0ABQ9FDW3_TEGGR</name>
<dbReference type="PROSITE" id="PS01179">
    <property type="entry name" value="PID"/>
    <property type="match status" value="1"/>
</dbReference>
<dbReference type="PANTHER" id="PTHR11232">
    <property type="entry name" value="PHOSPHOTYROSINE INTERACTION DOMAIN-CONTAINING FAMILY MEMBER"/>
    <property type="match status" value="1"/>
</dbReference>